<evidence type="ECO:0000313" key="1">
    <source>
        <dbReference type="EMBL" id="KAF8873286.1"/>
    </source>
</evidence>
<comment type="caution">
    <text evidence="1">The sequence shown here is derived from an EMBL/GenBank/DDBJ whole genome shotgun (WGS) entry which is preliminary data.</text>
</comment>
<sequence length="228" mass="26096">MALSRHLHKNLMMFKRPMELPLDSVIEPKLPKCHCLSIIKFWITSGCDWSTSLQPSFATLGMSDGLSLQLWTSMVLSGSHLMLQFWQYGCYLGASDLGPSTLIDLQNLDAYAIWSTIQIKGERVWVTVLQRQYLSKSTSHIEPSRDISASSEMSQPFSFTHRPIIRMLRGLPFSMEDLIYDNNIFFTKFGCQKGIAPSQAFSAFNLAALSICILYRLQHVWYHKYITK</sequence>
<keyword evidence="2" id="KW-1185">Reference proteome</keyword>
<gene>
    <name evidence="1" type="ORF">CPB84DRAFT_1753316</name>
</gene>
<dbReference type="Proteomes" id="UP000724874">
    <property type="component" value="Unassembled WGS sequence"/>
</dbReference>
<organism evidence="1 2">
    <name type="scientific">Gymnopilus junonius</name>
    <name type="common">Spectacular rustgill mushroom</name>
    <name type="synonym">Gymnopilus spectabilis subsp. junonius</name>
    <dbReference type="NCBI Taxonomy" id="109634"/>
    <lineage>
        <taxon>Eukaryota</taxon>
        <taxon>Fungi</taxon>
        <taxon>Dikarya</taxon>
        <taxon>Basidiomycota</taxon>
        <taxon>Agaricomycotina</taxon>
        <taxon>Agaricomycetes</taxon>
        <taxon>Agaricomycetidae</taxon>
        <taxon>Agaricales</taxon>
        <taxon>Agaricineae</taxon>
        <taxon>Hymenogastraceae</taxon>
        <taxon>Gymnopilus</taxon>
    </lineage>
</organism>
<name>A0A9P5NAK5_GYMJU</name>
<protein>
    <submittedName>
        <fullName evidence="1">Uncharacterized protein</fullName>
    </submittedName>
</protein>
<proteinExistence type="predicted"/>
<evidence type="ECO:0000313" key="2">
    <source>
        <dbReference type="Proteomes" id="UP000724874"/>
    </source>
</evidence>
<accession>A0A9P5NAK5</accession>
<dbReference type="EMBL" id="JADNYJ010000242">
    <property type="protein sequence ID" value="KAF8873286.1"/>
    <property type="molecule type" value="Genomic_DNA"/>
</dbReference>
<reference evidence="1" key="1">
    <citation type="submission" date="2020-11" db="EMBL/GenBank/DDBJ databases">
        <authorList>
            <consortium name="DOE Joint Genome Institute"/>
            <person name="Ahrendt S."/>
            <person name="Riley R."/>
            <person name="Andreopoulos W."/>
            <person name="LaButti K."/>
            <person name="Pangilinan J."/>
            <person name="Ruiz-duenas F.J."/>
            <person name="Barrasa J.M."/>
            <person name="Sanchez-Garcia M."/>
            <person name="Camarero S."/>
            <person name="Miyauchi S."/>
            <person name="Serrano A."/>
            <person name="Linde D."/>
            <person name="Babiker R."/>
            <person name="Drula E."/>
            <person name="Ayuso-Fernandez I."/>
            <person name="Pacheco R."/>
            <person name="Padilla G."/>
            <person name="Ferreira P."/>
            <person name="Barriuso J."/>
            <person name="Kellner H."/>
            <person name="Castanera R."/>
            <person name="Alfaro M."/>
            <person name="Ramirez L."/>
            <person name="Pisabarro A.G."/>
            <person name="Kuo A."/>
            <person name="Tritt A."/>
            <person name="Lipzen A."/>
            <person name="He G."/>
            <person name="Yan M."/>
            <person name="Ng V."/>
            <person name="Cullen D."/>
            <person name="Martin F."/>
            <person name="Rosso M.-N."/>
            <person name="Henrissat B."/>
            <person name="Hibbett D."/>
            <person name="Martinez A.T."/>
            <person name="Grigoriev I.V."/>
        </authorList>
    </citation>
    <scope>NUCLEOTIDE SEQUENCE</scope>
    <source>
        <strain evidence="1">AH 44721</strain>
    </source>
</reference>
<dbReference type="AlphaFoldDB" id="A0A9P5NAK5"/>